<dbReference type="InterPro" id="IPR015353">
    <property type="entry name" value="Rubisco_LSMT_subst-bd"/>
</dbReference>
<dbReference type="SUPFAM" id="SSF82199">
    <property type="entry name" value="SET domain"/>
    <property type="match status" value="1"/>
</dbReference>
<dbReference type="SUPFAM" id="SSF46785">
    <property type="entry name" value="Winged helix' DNA-binding domain"/>
    <property type="match status" value="1"/>
</dbReference>
<keyword evidence="7" id="KW-0539">Nucleus</keyword>
<feature type="domain" description="PCI" evidence="8">
    <location>
        <begin position="207"/>
        <end position="376"/>
    </location>
</feature>
<dbReference type="Gene3D" id="3.90.1420.10">
    <property type="entry name" value="Rubisco LSMT, substrate-binding domain"/>
    <property type="match status" value="1"/>
</dbReference>
<comment type="caution">
    <text evidence="9">The sequence shown here is derived from an EMBL/GenBank/DDBJ whole genome shotgun (WGS) entry which is preliminary data.</text>
</comment>
<dbReference type="EMBL" id="JBBPBN010000005">
    <property type="protein sequence ID" value="KAK9037268.1"/>
    <property type="molecule type" value="Genomic_DNA"/>
</dbReference>
<comment type="subcellular location">
    <subcellularLocation>
        <location evidence="2">Cytoplasm</location>
    </subcellularLocation>
    <subcellularLocation>
        <location evidence="1">Nucleus</location>
    </subcellularLocation>
</comment>
<dbReference type="InterPro" id="IPR000717">
    <property type="entry name" value="PCI_dom"/>
</dbReference>
<proteinExistence type="inferred from homology"/>
<dbReference type="InterPro" id="IPR055089">
    <property type="entry name" value="COP9_N"/>
</dbReference>
<dbReference type="InterPro" id="IPR046341">
    <property type="entry name" value="SET_dom_sf"/>
</dbReference>
<gene>
    <name evidence="9" type="ORF">V6N11_022187</name>
</gene>
<keyword evidence="5" id="KW-0963">Cytoplasm</keyword>
<dbReference type="Pfam" id="PF09273">
    <property type="entry name" value="Rubis-subs-bind"/>
    <property type="match status" value="1"/>
</dbReference>
<evidence type="ECO:0000313" key="9">
    <source>
        <dbReference type="EMBL" id="KAK9037268.1"/>
    </source>
</evidence>
<evidence type="ECO:0000256" key="3">
    <source>
        <dbReference type="ARBA" id="ARBA00007084"/>
    </source>
</evidence>
<name>A0ABR2TJE4_9ROSI</name>
<dbReference type="Pfam" id="PF01399">
    <property type="entry name" value="PCI"/>
    <property type="match status" value="1"/>
</dbReference>
<dbReference type="Proteomes" id="UP001396334">
    <property type="component" value="Unassembled WGS sequence"/>
</dbReference>
<keyword evidence="10" id="KW-1185">Reference proteome</keyword>
<dbReference type="Gene3D" id="3.90.1410.10">
    <property type="entry name" value="set domain protein methyltransferase, domain 1"/>
    <property type="match status" value="1"/>
</dbReference>
<evidence type="ECO:0000259" key="8">
    <source>
        <dbReference type="PROSITE" id="PS50250"/>
    </source>
</evidence>
<dbReference type="PANTHER" id="PTHR10758">
    <property type="entry name" value="26S PROTEASOME NON-ATPASE REGULATORY SUBUNIT 3/COP9 SIGNALOSOME COMPLEX SUBUNIT 3"/>
    <property type="match status" value="1"/>
</dbReference>
<evidence type="ECO:0000256" key="1">
    <source>
        <dbReference type="ARBA" id="ARBA00004123"/>
    </source>
</evidence>
<protein>
    <recommendedName>
        <fullName evidence="4">COP9 signalosome complex subunit 3</fullName>
    </recommendedName>
</protein>
<accession>A0ABR2TJE4</accession>
<evidence type="ECO:0000256" key="2">
    <source>
        <dbReference type="ARBA" id="ARBA00004496"/>
    </source>
</evidence>
<dbReference type="Pfam" id="PF22788">
    <property type="entry name" value="COP9_hel_rpt"/>
    <property type="match status" value="1"/>
</dbReference>
<dbReference type="PROSITE" id="PS50250">
    <property type="entry name" value="PCI"/>
    <property type="match status" value="1"/>
</dbReference>
<evidence type="ECO:0000256" key="7">
    <source>
        <dbReference type="ARBA" id="ARBA00023242"/>
    </source>
</evidence>
<dbReference type="Gene3D" id="1.25.40.570">
    <property type="match status" value="1"/>
</dbReference>
<dbReference type="SUPFAM" id="SSF81822">
    <property type="entry name" value="RuBisCo LSMT C-terminal, substrate-binding domain"/>
    <property type="match status" value="1"/>
</dbReference>
<dbReference type="InterPro" id="IPR050756">
    <property type="entry name" value="CSN3"/>
</dbReference>
<sequence>MPTLTLRLISAAGEGMNSVEGLVTQIQGLSSSASDVLSLHNVLKQADDSLHAESTRLLPFLDQLDPSKHSLGYLYFLEACTAGPVTTESASSFVLIIARFISSCAAEQIRLAPDKFISVCKRLKDQVLFLEEPLRAVAPMLAAIRKLQSSTENLTTLHPEFLLLCLLAKCYKTGLSILEEDIFEVDQPRDLYLYCYYGGMICIGKKCFRKALELLHNVVTAPMSTINAIAVEAYKKYILVSLIHHGQLSTSLPKYASTVAQRNLKSFCQPYVELANSYTNGKIADLEAYVQANMEKFGSDNNLGLVKQVVSSIYKRNIQRLTQTYLTLSLQDIANTVQLNSPKEAEMHVLQMIQDGEIYATINQKDGMVRFLEDPEQYKTCEMIERVDSSIQRLMTLSKKLTVLDELMSSDPMYLGKVGRERQRFDFDDFDSVPQRKEVSSKKEDEFGDLKSWMHKNGLPPCKVVLKERPSHDEKHRPIHYVAASEDLRAGDVAFSVPNSLVVTLERVLGNETVAELLTTNKLSELACLALYLMYEKKQGKKSFWYPYIKELDRQRGRGQLAVESPLLWSEDELAYLTGSPTKAEVLERAEGIKREYNELDTVWFMAGSLFQQYPYDIPTEAFPFEIFKQAFVAVQSCVVHLQKVPLARRFALVPLGPPLLAYRSNCKAMLSAVSGAIELVVDRPYKAGEPIGVWCGPQPNSKLLINYGFVDDDNSYDRLVVEAALNTEDPQYQDKRLVVQRNGKLSIQAFHVYAGKEKEAVSDMLPYLRLGYVSDPSEMQSVLSSQGPVCPVSPCMEQAVLEQLADYFNRRLAGYPTALNEDESLLLDPNLNAKKRVATQLVRLEKKILHACLQATIDLIDQLPDHTVSPCPAPYAPLLK</sequence>
<keyword evidence="6" id="KW-0736">Signalosome</keyword>
<evidence type="ECO:0000256" key="6">
    <source>
        <dbReference type="ARBA" id="ARBA00022790"/>
    </source>
</evidence>
<comment type="similarity">
    <text evidence="3">Belongs to the CSN3 family.</text>
</comment>
<evidence type="ECO:0000256" key="5">
    <source>
        <dbReference type="ARBA" id="ARBA00022490"/>
    </source>
</evidence>
<organism evidence="9 10">
    <name type="scientific">Hibiscus sabdariffa</name>
    <name type="common">roselle</name>
    <dbReference type="NCBI Taxonomy" id="183260"/>
    <lineage>
        <taxon>Eukaryota</taxon>
        <taxon>Viridiplantae</taxon>
        <taxon>Streptophyta</taxon>
        <taxon>Embryophyta</taxon>
        <taxon>Tracheophyta</taxon>
        <taxon>Spermatophyta</taxon>
        <taxon>Magnoliopsida</taxon>
        <taxon>eudicotyledons</taxon>
        <taxon>Gunneridae</taxon>
        <taxon>Pentapetalae</taxon>
        <taxon>rosids</taxon>
        <taxon>malvids</taxon>
        <taxon>Malvales</taxon>
        <taxon>Malvaceae</taxon>
        <taxon>Malvoideae</taxon>
        <taxon>Hibiscus</taxon>
    </lineage>
</organism>
<dbReference type="InterPro" id="IPR036390">
    <property type="entry name" value="WH_DNA-bd_sf"/>
</dbReference>
<dbReference type="PANTHER" id="PTHR10758:SF1">
    <property type="entry name" value="COP9 SIGNALOSOME COMPLEX SUBUNIT 3"/>
    <property type="match status" value="1"/>
</dbReference>
<dbReference type="InterPro" id="IPR036464">
    <property type="entry name" value="Rubisco_LSMT_subst-bd_sf"/>
</dbReference>
<dbReference type="SMART" id="SM00088">
    <property type="entry name" value="PINT"/>
    <property type="match status" value="1"/>
</dbReference>
<evidence type="ECO:0000256" key="4">
    <source>
        <dbReference type="ARBA" id="ARBA00014878"/>
    </source>
</evidence>
<reference evidence="9 10" key="1">
    <citation type="journal article" date="2024" name="G3 (Bethesda)">
        <title>Genome assembly of Hibiscus sabdariffa L. provides insights into metabolisms of medicinal natural products.</title>
        <authorList>
            <person name="Kim T."/>
        </authorList>
    </citation>
    <scope>NUCLEOTIDE SEQUENCE [LARGE SCALE GENOMIC DNA]</scope>
    <source>
        <strain evidence="9">TK-2024</strain>
        <tissue evidence="9">Old leaves</tissue>
    </source>
</reference>
<evidence type="ECO:0000313" key="10">
    <source>
        <dbReference type="Proteomes" id="UP001396334"/>
    </source>
</evidence>